<sequence length="82" mass="9353">MPKEPVRRPTGQRWFTKVGKPVTNECESHADRYEFSYPNEVQTQRTSPKLSASTTNEMPRVYVTTDSTFTSYSMVDSDAAPM</sequence>
<gene>
    <name evidence="2" type="ORF">Poly51_19450</name>
</gene>
<keyword evidence="3" id="KW-1185">Reference proteome</keyword>
<dbReference type="AlphaFoldDB" id="A0A5C6FHR5"/>
<proteinExistence type="predicted"/>
<evidence type="ECO:0000313" key="3">
    <source>
        <dbReference type="Proteomes" id="UP000318288"/>
    </source>
</evidence>
<dbReference type="EMBL" id="SJPW01000002">
    <property type="protein sequence ID" value="TWU59159.1"/>
    <property type="molecule type" value="Genomic_DNA"/>
</dbReference>
<comment type="caution">
    <text evidence="2">The sequence shown here is derived from an EMBL/GenBank/DDBJ whole genome shotgun (WGS) entry which is preliminary data.</text>
</comment>
<dbReference type="Proteomes" id="UP000318288">
    <property type="component" value="Unassembled WGS sequence"/>
</dbReference>
<evidence type="ECO:0000313" key="2">
    <source>
        <dbReference type="EMBL" id="TWU59159.1"/>
    </source>
</evidence>
<accession>A0A5C6FHR5</accession>
<reference evidence="2 3" key="1">
    <citation type="submission" date="2019-02" db="EMBL/GenBank/DDBJ databases">
        <title>Deep-cultivation of Planctomycetes and their phenomic and genomic characterization uncovers novel biology.</title>
        <authorList>
            <person name="Wiegand S."/>
            <person name="Jogler M."/>
            <person name="Boedeker C."/>
            <person name="Pinto D."/>
            <person name="Vollmers J."/>
            <person name="Rivas-Marin E."/>
            <person name="Kohn T."/>
            <person name="Peeters S.H."/>
            <person name="Heuer A."/>
            <person name="Rast P."/>
            <person name="Oberbeckmann S."/>
            <person name="Bunk B."/>
            <person name="Jeske O."/>
            <person name="Meyerdierks A."/>
            <person name="Storesund J.E."/>
            <person name="Kallscheuer N."/>
            <person name="Luecker S."/>
            <person name="Lage O.M."/>
            <person name="Pohl T."/>
            <person name="Merkel B.J."/>
            <person name="Hornburger P."/>
            <person name="Mueller R.-W."/>
            <person name="Bruemmer F."/>
            <person name="Labrenz M."/>
            <person name="Spormann A.M."/>
            <person name="Op Den Camp H."/>
            <person name="Overmann J."/>
            <person name="Amann R."/>
            <person name="Jetten M.S.M."/>
            <person name="Mascher T."/>
            <person name="Medema M.H."/>
            <person name="Devos D.P."/>
            <person name="Kaster A.-K."/>
            <person name="Ovreas L."/>
            <person name="Rohde M."/>
            <person name="Galperin M.Y."/>
            <person name="Jogler C."/>
        </authorList>
    </citation>
    <scope>NUCLEOTIDE SEQUENCE [LARGE SCALE GENOMIC DNA]</scope>
    <source>
        <strain evidence="2 3">Poly51</strain>
    </source>
</reference>
<protein>
    <submittedName>
        <fullName evidence="2">Uncharacterized protein</fullName>
    </submittedName>
</protein>
<feature type="compositionally biased region" description="Polar residues" evidence="1">
    <location>
        <begin position="39"/>
        <end position="57"/>
    </location>
</feature>
<evidence type="ECO:0000256" key="1">
    <source>
        <dbReference type="SAM" id="MobiDB-lite"/>
    </source>
</evidence>
<organism evidence="2 3">
    <name type="scientific">Rubripirellula tenax</name>
    <dbReference type="NCBI Taxonomy" id="2528015"/>
    <lineage>
        <taxon>Bacteria</taxon>
        <taxon>Pseudomonadati</taxon>
        <taxon>Planctomycetota</taxon>
        <taxon>Planctomycetia</taxon>
        <taxon>Pirellulales</taxon>
        <taxon>Pirellulaceae</taxon>
        <taxon>Rubripirellula</taxon>
    </lineage>
</organism>
<name>A0A5C6FHR5_9BACT</name>
<feature type="region of interest" description="Disordered" evidence="1">
    <location>
        <begin position="38"/>
        <end position="58"/>
    </location>
</feature>